<organism evidence="2">
    <name type="scientific">bioreactor metagenome</name>
    <dbReference type="NCBI Taxonomy" id="1076179"/>
    <lineage>
        <taxon>unclassified sequences</taxon>
        <taxon>metagenomes</taxon>
        <taxon>ecological metagenomes</taxon>
    </lineage>
</organism>
<evidence type="ECO:0000256" key="1">
    <source>
        <dbReference type="SAM" id="MobiDB-lite"/>
    </source>
</evidence>
<reference evidence="2" key="1">
    <citation type="submission" date="2019-08" db="EMBL/GenBank/DDBJ databases">
        <authorList>
            <person name="Kucharzyk K."/>
            <person name="Murdoch R.W."/>
            <person name="Higgins S."/>
            <person name="Loffler F."/>
        </authorList>
    </citation>
    <scope>NUCLEOTIDE SEQUENCE</scope>
</reference>
<dbReference type="AlphaFoldDB" id="A0A645CW26"/>
<protein>
    <submittedName>
        <fullName evidence="2">Uncharacterized protein</fullName>
    </submittedName>
</protein>
<comment type="caution">
    <text evidence="2">The sequence shown here is derived from an EMBL/GenBank/DDBJ whole genome shotgun (WGS) entry which is preliminary data.</text>
</comment>
<sequence>MGDGELEVPRHPHRQLVVAARRPVVLAQPLPQRPHPLEAGADPGRVGRPHRDGHQAADPQRVVRPQFGRQGSGLVRGDTGLLRLPRRVHLEQHIQAPPLRLQPAVELAGQPDRVEGLELDREPSDVLRLVRLQVPDDRPFDAGPVQAALPLGDGLLDPVLPQSPVAGVVRHADGLQAVGLGDRQQSYLPGVTARVAAGRVDPAADLRQVGTYVCHGRHPTQGQRAARDTTPRLASRANATATPTYRLDTSTGTDSLPTDEPMSR</sequence>
<name>A0A645CW26_9ZZZZ</name>
<gene>
    <name evidence="2" type="ORF">SDC9_128176</name>
</gene>
<feature type="region of interest" description="Disordered" evidence="1">
    <location>
        <begin position="216"/>
        <end position="264"/>
    </location>
</feature>
<evidence type="ECO:0000313" key="2">
    <source>
        <dbReference type="EMBL" id="MPM81124.1"/>
    </source>
</evidence>
<dbReference type="EMBL" id="VSSQ01030559">
    <property type="protein sequence ID" value="MPM81124.1"/>
    <property type="molecule type" value="Genomic_DNA"/>
</dbReference>
<feature type="region of interest" description="Disordered" evidence="1">
    <location>
        <begin position="27"/>
        <end position="74"/>
    </location>
</feature>
<proteinExistence type="predicted"/>
<accession>A0A645CW26</accession>
<feature type="compositionally biased region" description="Polar residues" evidence="1">
    <location>
        <begin position="237"/>
        <end position="256"/>
    </location>
</feature>